<dbReference type="AlphaFoldDB" id="A0A432VRG9"/>
<keyword evidence="5" id="KW-1185">Reference proteome</keyword>
<dbReference type="InterPro" id="IPR023509">
    <property type="entry name" value="DTD-like_sf"/>
</dbReference>
<dbReference type="Gene3D" id="3.50.80.10">
    <property type="entry name" value="D-tyrosyl-tRNA(Tyr) deacylase"/>
    <property type="match status" value="1"/>
</dbReference>
<dbReference type="PANTHER" id="PTHR10472:SF5">
    <property type="entry name" value="D-AMINOACYL-TRNA DEACYLASE 1"/>
    <property type="match status" value="1"/>
</dbReference>
<dbReference type="GO" id="GO:0051500">
    <property type="term" value="F:D-tyrosyl-tRNA(Tyr) deacylase activity"/>
    <property type="evidence" value="ECO:0007669"/>
    <property type="project" value="TreeGrafter"/>
</dbReference>
<dbReference type="Proteomes" id="UP000288212">
    <property type="component" value="Unassembled WGS sequence"/>
</dbReference>
<dbReference type="EC" id="3.1.1.96" evidence="3"/>
<comment type="catalytic activity">
    <reaction evidence="3">
        <text>a D-aminoacyl-tRNA + H2O = a tRNA + a D-alpha-amino acid + H(+)</text>
        <dbReference type="Rhea" id="RHEA:13953"/>
        <dbReference type="Rhea" id="RHEA-COMP:10123"/>
        <dbReference type="Rhea" id="RHEA-COMP:10124"/>
        <dbReference type="ChEBI" id="CHEBI:15377"/>
        <dbReference type="ChEBI" id="CHEBI:15378"/>
        <dbReference type="ChEBI" id="CHEBI:59871"/>
        <dbReference type="ChEBI" id="CHEBI:78442"/>
        <dbReference type="ChEBI" id="CHEBI:79333"/>
        <dbReference type="EC" id="3.1.1.96"/>
    </reaction>
</comment>
<dbReference type="PANTHER" id="PTHR10472">
    <property type="entry name" value="D-TYROSYL-TRNA TYR DEACYLASE"/>
    <property type="match status" value="1"/>
</dbReference>
<reference evidence="4 5" key="1">
    <citation type="journal article" date="2011" name="Front. Microbiol.">
        <title>Genomic signatures of strain selection and enhancement in Bacillus atrophaeus var. globigii, a historical biowarfare simulant.</title>
        <authorList>
            <person name="Gibbons H.S."/>
            <person name="Broomall S.M."/>
            <person name="McNew L.A."/>
            <person name="Daligault H."/>
            <person name="Chapman C."/>
            <person name="Bruce D."/>
            <person name="Karavis M."/>
            <person name="Krepps M."/>
            <person name="McGregor P.A."/>
            <person name="Hong C."/>
            <person name="Park K.H."/>
            <person name="Akmal A."/>
            <person name="Feldman A."/>
            <person name="Lin J.S."/>
            <person name="Chang W.E."/>
            <person name="Higgs B.W."/>
            <person name="Demirev P."/>
            <person name="Lindquist J."/>
            <person name="Liem A."/>
            <person name="Fochler E."/>
            <person name="Read T.D."/>
            <person name="Tapia R."/>
            <person name="Johnson S."/>
            <person name="Bishop-Lilly K.A."/>
            <person name="Detter C."/>
            <person name="Han C."/>
            <person name="Sozhamannan S."/>
            <person name="Rosenzweig C.N."/>
            <person name="Skowronski E.W."/>
        </authorList>
    </citation>
    <scope>NUCLEOTIDE SEQUENCE [LARGE SCALE GENOMIC DNA]</scope>
    <source>
        <strain evidence="4 5">AK5</strain>
    </source>
</reference>
<dbReference type="CDD" id="cd00563">
    <property type="entry name" value="Dtyr_deacylase"/>
    <property type="match status" value="1"/>
</dbReference>
<dbReference type="Pfam" id="PF02580">
    <property type="entry name" value="Tyr_Deacylase"/>
    <property type="match status" value="1"/>
</dbReference>
<evidence type="ECO:0000256" key="2">
    <source>
        <dbReference type="ARBA" id="ARBA00022801"/>
    </source>
</evidence>
<dbReference type="GO" id="GO:0019478">
    <property type="term" value="P:D-amino acid catabolic process"/>
    <property type="evidence" value="ECO:0007669"/>
    <property type="project" value="UniProtKB-UniRule"/>
</dbReference>
<dbReference type="GO" id="GO:0106026">
    <property type="term" value="F:Gly-tRNA(Ala) deacylase activity"/>
    <property type="evidence" value="ECO:0007669"/>
    <property type="project" value="UniProtKB-UniRule"/>
</dbReference>
<keyword evidence="3" id="KW-0963">Cytoplasm</keyword>
<accession>A0A432VRG9</accession>
<evidence type="ECO:0000313" key="5">
    <source>
        <dbReference type="Proteomes" id="UP000288212"/>
    </source>
</evidence>
<proteinExistence type="inferred from homology"/>
<dbReference type="RefSeq" id="WP_126793611.1">
    <property type="nucleotide sequence ID" value="NZ_PIPI01000007.1"/>
</dbReference>
<comment type="similarity">
    <text evidence="1 3">Belongs to the DTD family.</text>
</comment>
<dbReference type="OrthoDB" id="9801395at2"/>
<comment type="subcellular location">
    <subcellularLocation>
        <location evidence="3">Cytoplasm</location>
    </subcellularLocation>
</comment>
<keyword evidence="3" id="KW-0694">RNA-binding</keyword>
<dbReference type="FunFam" id="3.50.80.10:FF:000001">
    <property type="entry name" value="D-aminoacyl-tRNA deacylase"/>
    <property type="match status" value="1"/>
</dbReference>
<dbReference type="HAMAP" id="MF_00518">
    <property type="entry name" value="Deacylase_Dtd"/>
    <property type="match status" value="1"/>
</dbReference>
<dbReference type="SUPFAM" id="SSF69500">
    <property type="entry name" value="DTD-like"/>
    <property type="match status" value="1"/>
</dbReference>
<evidence type="ECO:0000256" key="1">
    <source>
        <dbReference type="ARBA" id="ARBA00009673"/>
    </source>
</evidence>
<dbReference type="EMBL" id="PIPI01000007">
    <property type="protein sequence ID" value="RUO18881.1"/>
    <property type="molecule type" value="Genomic_DNA"/>
</dbReference>
<dbReference type="GO" id="GO:0005737">
    <property type="term" value="C:cytoplasm"/>
    <property type="evidence" value="ECO:0007669"/>
    <property type="project" value="UniProtKB-SubCell"/>
</dbReference>
<gene>
    <name evidence="3" type="primary">dtd</name>
    <name evidence="4" type="ORF">CWE06_09820</name>
</gene>
<comment type="caution">
    <text evidence="4">The sequence shown here is derived from an EMBL/GenBank/DDBJ whole genome shotgun (WGS) entry which is preliminary data.</text>
</comment>
<sequence length="145" mass="15624">MIGLIQRVTSARVDVAGKTIGAIEQGILVLLGVERNDTEDKAKQLAKRIASYRVFADAYDKMNLDVRDIQGSVLVVSQFTLAADTRKGRRPSFSSAAVPALANELYQVFCQALANEGVPVATGEFAADMQVHLVNDGPVTFTLQV</sequence>
<evidence type="ECO:0000256" key="3">
    <source>
        <dbReference type="HAMAP-Rule" id="MF_00518"/>
    </source>
</evidence>
<dbReference type="NCBIfam" id="TIGR00256">
    <property type="entry name" value="D-aminoacyl-tRNA deacylase"/>
    <property type="match status" value="1"/>
</dbReference>
<comment type="catalytic activity">
    <reaction evidence="3">
        <text>glycyl-tRNA(Ala) + H2O = tRNA(Ala) + glycine + H(+)</text>
        <dbReference type="Rhea" id="RHEA:53744"/>
        <dbReference type="Rhea" id="RHEA-COMP:9657"/>
        <dbReference type="Rhea" id="RHEA-COMP:13640"/>
        <dbReference type="ChEBI" id="CHEBI:15377"/>
        <dbReference type="ChEBI" id="CHEBI:15378"/>
        <dbReference type="ChEBI" id="CHEBI:57305"/>
        <dbReference type="ChEBI" id="CHEBI:78442"/>
        <dbReference type="ChEBI" id="CHEBI:78522"/>
    </reaction>
</comment>
<keyword evidence="3" id="KW-0820">tRNA-binding</keyword>
<organism evidence="4 5">
    <name type="scientific">Aliidiomarina haloalkalitolerans</name>
    <dbReference type="NCBI Taxonomy" id="859059"/>
    <lineage>
        <taxon>Bacteria</taxon>
        <taxon>Pseudomonadati</taxon>
        <taxon>Pseudomonadota</taxon>
        <taxon>Gammaproteobacteria</taxon>
        <taxon>Alteromonadales</taxon>
        <taxon>Idiomarinaceae</taxon>
        <taxon>Aliidiomarina</taxon>
    </lineage>
</organism>
<comment type="domain">
    <text evidence="3">A Gly-cisPro motif from one monomer fits into the active site of the other monomer to allow specific chiral rejection of L-amino acids.</text>
</comment>
<name>A0A432VRG9_9GAMM</name>
<comment type="subunit">
    <text evidence="3">Homodimer.</text>
</comment>
<dbReference type="InterPro" id="IPR003732">
    <property type="entry name" value="Daa-tRNA_deacyls_DTD"/>
</dbReference>
<dbReference type="GO" id="GO:0000049">
    <property type="term" value="F:tRNA binding"/>
    <property type="evidence" value="ECO:0007669"/>
    <property type="project" value="UniProtKB-UniRule"/>
</dbReference>
<dbReference type="EC" id="3.1.1.-" evidence="3"/>
<protein>
    <recommendedName>
        <fullName evidence="3">D-aminoacyl-tRNA deacylase</fullName>
        <shortName evidence="3">DTD</shortName>
        <ecNumber evidence="3">3.1.1.96</ecNumber>
    </recommendedName>
    <alternativeName>
        <fullName evidence="3">Gly-tRNA(Ala) deacylase</fullName>
        <ecNumber evidence="3">3.1.1.-</ecNumber>
    </alternativeName>
</protein>
<evidence type="ECO:0000313" key="4">
    <source>
        <dbReference type="EMBL" id="RUO18881.1"/>
    </source>
</evidence>
<comment type="function">
    <text evidence="3">An aminoacyl-tRNA editing enzyme that deacylates mischarged D-aminoacyl-tRNAs. Also deacylates mischarged glycyl-tRNA(Ala), protecting cells against glycine mischarging by AlaRS. Acts via tRNA-based rather than protein-based catalysis; rejects L-amino acids rather than detecting D-amino acids in the active site. By recycling D-aminoacyl-tRNA to D-amino acids and free tRNA molecules, this enzyme counteracts the toxicity associated with the formation of D-aminoacyl-tRNA entities in vivo and helps enforce protein L-homochirality.</text>
</comment>
<feature type="short sequence motif" description="Gly-cisPro motif, important for rejection of L-amino acids" evidence="3">
    <location>
        <begin position="137"/>
        <end position="138"/>
    </location>
</feature>
<keyword evidence="2 3" id="KW-0378">Hydrolase</keyword>
<dbReference type="GO" id="GO:0043908">
    <property type="term" value="F:Ser(Gly)-tRNA(Ala) hydrolase activity"/>
    <property type="evidence" value="ECO:0007669"/>
    <property type="project" value="UniProtKB-UniRule"/>
</dbReference>